<evidence type="ECO:0000256" key="1">
    <source>
        <dbReference type="ARBA" id="ARBA00022833"/>
    </source>
</evidence>
<dbReference type="InterPro" id="IPR052073">
    <property type="entry name" value="Amide_Lactam_Regulators"/>
</dbReference>
<proteinExistence type="predicted"/>
<feature type="compositionally biased region" description="Basic and acidic residues" evidence="6">
    <location>
        <begin position="721"/>
        <end position="739"/>
    </location>
</feature>
<evidence type="ECO:0000256" key="6">
    <source>
        <dbReference type="SAM" id="MobiDB-lite"/>
    </source>
</evidence>
<sequence length="782" mass="86426">MACQFVYGEILYCAPTRLPRSITMGLEGIMRPIVRRAGRPVRVGQKLLSRTRSPLPRCPASQASPPCGVPACPALTRTRFLRRWTGARDFGHLTLSPLSTSSRLAMASHINLDTSTIRIDFPPCSISTGAAEDGASLPQLPLAQSQVRSGSLRPTPLHEMLRAERAMSSIREEAAKGTESEGSGSDQAQDNAVGAYPKAFDSLGEGDDPRHLVVTGLGDFMKQSSILVDFLSQDFSRQSINGYQVTFNDNYSSIARILGDEFGRGFEAGIYHHRDAPFVETSQGGLPRTLTAAERGVLELQGAFVLPSQTISDSFVTAFFDRVYPALPIVNRSEFMRRYYTMGSKNTSVSLLLLHSILLAGSTTYQHPDLELPASEISRRLYVRAKALVENRFEQDRLILVQTHLLFSTFASDSCDDTVQNMWLSIGPGDASIAGECQCRAANAAGLEAYLVDTVHTRRKLKEPIILSEHETLATRIDFVLLRVSAKGPPVSQSILNNAHDRWGRPRDSDFDLEDTGALPNSEATQFLRSVCDLCFIIGDWLNLLRPGSPWNKSRARDEAQRERESGTRKFVDRLTTWHQGIPASLQPPPALRNFSLWAATLHIAYCATMLRFAALLSDGMETVHVMASQITETCEDLNSHGLLYSLWNFGIHELDLAMGQHARQVNSKNNDTATLALTKLQRGLPLMNLLSERSSVAAQGSAFYEKLVGRAVGWLLAESDGQRGGDQCPHESSDEPGREQPVQSQVTPLVPDWIYDLDLPDFAFSDWVPQTNHPWGWDIVE</sequence>
<name>A0A179FV92_PURLI</name>
<dbReference type="STRING" id="33203.A0A179FV92"/>
<evidence type="ECO:0000313" key="9">
    <source>
        <dbReference type="Proteomes" id="UP000078340"/>
    </source>
</evidence>
<evidence type="ECO:0000256" key="3">
    <source>
        <dbReference type="ARBA" id="ARBA00023125"/>
    </source>
</evidence>
<dbReference type="AlphaFoldDB" id="A0A179FV92"/>
<evidence type="ECO:0000256" key="2">
    <source>
        <dbReference type="ARBA" id="ARBA00023015"/>
    </source>
</evidence>
<evidence type="ECO:0000256" key="4">
    <source>
        <dbReference type="ARBA" id="ARBA00023163"/>
    </source>
</evidence>
<evidence type="ECO:0000256" key="5">
    <source>
        <dbReference type="ARBA" id="ARBA00023242"/>
    </source>
</evidence>
<keyword evidence="1" id="KW-0862">Zinc</keyword>
<feature type="region of interest" description="Disordered" evidence="6">
    <location>
        <begin position="171"/>
        <end position="191"/>
    </location>
</feature>
<comment type="caution">
    <text evidence="8">The sequence shown here is derived from an EMBL/GenBank/DDBJ whole genome shotgun (WGS) entry which is preliminary data.</text>
</comment>
<keyword evidence="4" id="KW-0804">Transcription</keyword>
<dbReference type="GO" id="GO:0006351">
    <property type="term" value="P:DNA-templated transcription"/>
    <property type="evidence" value="ECO:0007669"/>
    <property type="project" value="InterPro"/>
</dbReference>
<dbReference type="EMBL" id="LSBI01000021">
    <property type="protein sequence ID" value="OAQ69575.1"/>
    <property type="molecule type" value="Genomic_DNA"/>
</dbReference>
<dbReference type="CDD" id="cd12148">
    <property type="entry name" value="fungal_TF_MHR"/>
    <property type="match status" value="1"/>
</dbReference>
<accession>A0A179FV92</accession>
<dbReference type="GO" id="GO:0008270">
    <property type="term" value="F:zinc ion binding"/>
    <property type="evidence" value="ECO:0007669"/>
    <property type="project" value="InterPro"/>
</dbReference>
<evidence type="ECO:0000313" key="8">
    <source>
        <dbReference type="EMBL" id="OAQ69575.1"/>
    </source>
</evidence>
<reference evidence="8 9" key="1">
    <citation type="submission" date="2016-02" db="EMBL/GenBank/DDBJ databases">
        <title>Biosynthesis of antibiotic leucinostatins and their inhibition on Phytophthora in bio-control Purpureocillium lilacinum.</title>
        <authorList>
            <person name="Wang G."/>
            <person name="Liu Z."/>
            <person name="Lin R."/>
            <person name="Li E."/>
            <person name="Mao Z."/>
            <person name="Ling J."/>
            <person name="Yin W."/>
            <person name="Xie B."/>
        </authorList>
    </citation>
    <scope>NUCLEOTIDE SEQUENCE [LARGE SCALE GENOMIC DNA]</scope>
    <source>
        <strain evidence="8">PLFJ-1</strain>
    </source>
</reference>
<dbReference type="PANTHER" id="PTHR47171:SF3">
    <property type="entry name" value="FARA-RELATED"/>
    <property type="match status" value="1"/>
</dbReference>
<dbReference type="PANTHER" id="PTHR47171">
    <property type="entry name" value="FARA-RELATED"/>
    <property type="match status" value="1"/>
</dbReference>
<feature type="region of interest" description="Disordered" evidence="6">
    <location>
        <begin position="721"/>
        <end position="746"/>
    </location>
</feature>
<keyword evidence="2" id="KW-0805">Transcription regulation</keyword>
<dbReference type="GO" id="GO:0003677">
    <property type="term" value="F:DNA binding"/>
    <property type="evidence" value="ECO:0007669"/>
    <property type="project" value="UniProtKB-KW"/>
</dbReference>
<organism evidence="8 9">
    <name type="scientific">Purpureocillium lilacinum</name>
    <name type="common">Paecilomyces lilacinus</name>
    <dbReference type="NCBI Taxonomy" id="33203"/>
    <lineage>
        <taxon>Eukaryota</taxon>
        <taxon>Fungi</taxon>
        <taxon>Dikarya</taxon>
        <taxon>Ascomycota</taxon>
        <taxon>Pezizomycotina</taxon>
        <taxon>Sordariomycetes</taxon>
        <taxon>Hypocreomycetidae</taxon>
        <taxon>Hypocreales</taxon>
        <taxon>Ophiocordycipitaceae</taxon>
        <taxon>Purpureocillium</taxon>
    </lineage>
</organism>
<dbReference type="InterPro" id="IPR007219">
    <property type="entry name" value="XnlR_reg_dom"/>
</dbReference>
<dbReference type="Pfam" id="PF04082">
    <property type="entry name" value="Fungal_trans"/>
    <property type="match status" value="1"/>
</dbReference>
<feature type="compositionally biased region" description="Polar residues" evidence="6">
    <location>
        <begin position="180"/>
        <end position="190"/>
    </location>
</feature>
<keyword evidence="5" id="KW-0539">Nucleus</keyword>
<gene>
    <name evidence="8" type="ORF">VFPFJ_11077</name>
</gene>
<evidence type="ECO:0000259" key="7">
    <source>
        <dbReference type="Pfam" id="PF04082"/>
    </source>
</evidence>
<feature type="domain" description="Xylanolytic transcriptional activator regulatory" evidence="7">
    <location>
        <begin position="318"/>
        <end position="416"/>
    </location>
</feature>
<dbReference type="OMA" id="LWNFGIH"/>
<protein>
    <submittedName>
        <fullName evidence="8">Fungal specific transcription factor domain-containing protein</fullName>
    </submittedName>
</protein>
<dbReference type="Proteomes" id="UP000078340">
    <property type="component" value="Unassembled WGS sequence"/>
</dbReference>
<keyword evidence="3" id="KW-0238">DNA-binding</keyword>